<geneLocation type="plasmid" evidence="3">
    <name>Plasmid2 dna</name>
</geneLocation>
<name>A0A1Z4GR83_9CYAN</name>
<evidence type="ECO:0000313" key="3">
    <source>
        <dbReference type="Proteomes" id="UP000218287"/>
    </source>
</evidence>
<dbReference type="EMBL" id="AP018176">
    <property type="protein sequence ID" value="BAY19997.1"/>
    <property type="molecule type" value="Genomic_DNA"/>
</dbReference>
<gene>
    <name evidence="2" type="ORF">NIES21_58670</name>
</gene>
<sequence length="423" mass="50209">MKNLFSWRLPLSDAEFSYLWENATFVFDANFLLDLYRVSQPTAQDILKTLKKIADRIWLPYQVAEEFLKRREAIIIAEAESFEKALSIITQWKSEQNKFNSLRSQLQQAGRIVAAEVEYLFDNQKNYFDAINEVEQEFREKISELARTHCSLEVDNDNILEEILLIFDSKVGKPYDEESLQKLHIEADKRYKKLQPPGFKDAEKKDEQKYGDFILWKQLLDFAKEKSLPIIFVTGEKKEDWWIKNKGEIVSPRIELRHEFQEYVGQLFWMYRTQRFLEKVKEEFKIDINQKSIEETNIIAIYNSPLEEIIEELQPLTTTHNSQLEEIAKELQPFTTYNSQLEEIAKKLQPFTTYNSQLEEIAKKLQPFTTTRNSQLEEIAKKLQPFTTYNSQLEEIAKKLQPFTTYNSQLEEIAKKIRQIYET</sequence>
<proteinExistence type="predicted"/>
<organism evidence="2 3">
    <name type="scientific">Anabaenopsis circularis NIES-21</name>
    <dbReference type="NCBI Taxonomy" id="1085406"/>
    <lineage>
        <taxon>Bacteria</taxon>
        <taxon>Bacillati</taxon>
        <taxon>Cyanobacteriota</taxon>
        <taxon>Cyanophyceae</taxon>
        <taxon>Nostocales</taxon>
        <taxon>Nodulariaceae</taxon>
        <taxon>Anabaenopsis</taxon>
    </lineage>
</organism>
<dbReference type="OrthoDB" id="9182727at2"/>
<feature type="domain" description="PIN like" evidence="1">
    <location>
        <begin position="25"/>
        <end position="256"/>
    </location>
</feature>
<keyword evidence="2" id="KW-0614">Plasmid</keyword>
<dbReference type="Pfam" id="PF18476">
    <property type="entry name" value="PIN_8"/>
    <property type="match status" value="1"/>
</dbReference>
<dbReference type="AlphaFoldDB" id="A0A1Z4GR83"/>
<evidence type="ECO:0000259" key="1">
    <source>
        <dbReference type="Pfam" id="PF18476"/>
    </source>
</evidence>
<dbReference type="SUPFAM" id="SSF58113">
    <property type="entry name" value="Apolipoprotein A-I"/>
    <property type="match status" value="1"/>
</dbReference>
<protein>
    <recommendedName>
        <fullName evidence="1">PIN like domain-containing protein</fullName>
    </recommendedName>
</protein>
<accession>A0A1Z4GR83</accession>
<evidence type="ECO:0000313" key="2">
    <source>
        <dbReference type="EMBL" id="BAY19997.1"/>
    </source>
</evidence>
<dbReference type="Proteomes" id="UP000218287">
    <property type="component" value="Plasmid Plasmid2 dna"/>
</dbReference>
<keyword evidence="3" id="KW-1185">Reference proteome</keyword>
<reference evidence="2 3" key="1">
    <citation type="submission" date="2017-06" db="EMBL/GenBank/DDBJ databases">
        <title>Genome sequencing of cyanobaciteial culture collection at National Institute for Environmental Studies (NIES).</title>
        <authorList>
            <person name="Hirose Y."/>
            <person name="Shimura Y."/>
            <person name="Fujisawa T."/>
            <person name="Nakamura Y."/>
            <person name="Kawachi M."/>
        </authorList>
    </citation>
    <scope>NUCLEOTIDE SEQUENCE [LARGE SCALE GENOMIC DNA]</scope>
    <source>
        <strain evidence="2 3">NIES-21</strain>
        <plasmid evidence="3">Plasmid2 dna</plasmid>
    </source>
</reference>
<dbReference type="InterPro" id="IPR041578">
    <property type="entry name" value="PIN_8"/>
</dbReference>